<dbReference type="Proteomes" id="UP001165060">
    <property type="component" value="Unassembled WGS sequence"/>
</dbReference>
<gene>
    <name evidence="11" type="ORF">TeGR_g8491</name>
</gene>
<evidence type="ECO:0000256" key="5">
    <source>
        <dbReference type="ARBA" id="ARBA00022840"/>
    </source>
</evidence>
<comment type="similarity">
    <text evidence="1">Belongs to the class-II aminoacyl-tRNA synthetase family.</text>
</comment>
<dbReference type="Pfam" id="PF01336">
    <property type="entry name" value="tRNA_anti-codon"/>
    <property type="match status" value="1"/>
</dbReference>
<dbReference type="EMBL" id="BRYB01000068">
    <property type="protein sequence ID" value="GMI22027.1"/>
    <property type="molecule type" value="Genomic_DNA"/>
</dbReference>
<dbReference type="InterPro" id="IPR002312">
    <property type="entry name" value="Asp/Asn-tRNA-synth_IIb"/>
</dbReference>
<dbReference type="PRINTS" id="PR01042">
    <property type="entry name" value="TRNASYNTHASP"/>
</dbReference>
<comment type="caution">
    <text evidence="11">The sequence shown here is derived from an EMBL/GenBank/DDBJ whole genome shotgun (WGS) entry which is preliminary data.</text>
</comment>
<proteinExistence type="inferred from homology"/>
<dbReference type="Gene3D" id="3.30.930.10">
    <property type="entry name" value="Bira Bifunctional Protein, Domain 2"/>
    <property type="match status" value="1"/>
</dbReference>
<name>A0ABQ6M9I3_9STRA</name>
<dbReference type="InterPro" id="IPR036282">
    <property type="entry name" value="Glutathione-S-Trfase_C_sf"/>
</dbReference>
<dbReference type="Pfam" id="PF00152">
    <property type="entry name" value="tRNA-synt_2"/>
    <property type="match status" value="2"/>
</dbReference>
<dbReference type="InterPro" id="IPR045864">
    <property type="entry name" value="aa-tRNA-synth_II/BPL/LPL"/>
</dbReference>
<dbReference type="NCBIfam" id="TIGR00457">
    <property type="entry name" value="asnS"/>
    <property type="match status" value="1"/>
</dbReference>
<dbReference type="Gene3D" id="2.40.50.140">
    <property type="entry name" value="Nucleic acid-binding proteins"/>
    <property type="match status" value="1"/>
</dbReference>
<dbReference type="InterPro" id="IPR006195">
    <property type="entry name" value="aa-tRNA-synth_II"/>
</dbReference>
<evidence type="ECO:0000256" key="6">
    <source>
        <dbReference type="ARBA" id="ARBA00022917"/>
    </source>
</evidence>
<keyword evidence="7" id="KW-0030">Aminoacyl-tRNA synthetase</keyword>
<accession>A0ABQ6M9I3</accession>
<dbReference type="Gene3D" id="1.20.1050.130">
    <property type="match status" value="1"/>
</dbReference>
<dbReference type="PROSITE" id="PS50862">
    <property type="entry name" value="AA_TRNA_LIGASE_II"/>
    <property type="match status" value="1"/>
</dbReference>
<keyword evidence="3" id="KW-0436">Ligase</keyword>
<dbReference type="SUPFAM" id="SSF47616">
    <property type="entry name" value="GST C-terminal domain-like"/>
    <property type="match status" value="1"/>
</dbReference>
<dbReference type="PROSITE" id="PS50405">
    <property type="entry name" value="GST_CTER"/>
    <property type="match status" value="1"/>
</dbReference>
<feature type="domain" description="Aminoacyl-transfer RNA synthetases class-II family profile" evidence="10">
    <location>
        <begin position="523"/>
        <end position="759"/>
    </location>
</feature>
<evidence type="ECO:0000256" key="3">
    <source>
        <dbReference type="ARBA" id="ARBA00022598"/>
    </source>
</evidence>
<dbReference type="EC" id="6.1.1.22" evidence="2"/>
<dbReference type="PANTHER" id="PTHR22594">
    <property type="entry name" value="ASPARTYL/LYSYL-TRNA SYNTHETASE"/>
    <property type="match status" value="1"/>
</dbReference>
<dbReference type="PANTHER" id="PTHR22594:SF34">
    <property type="entry name" value="ASPARAGINE--TRNA LIGASE, MITOCHONDRIAL-RELATED"/>
    <property type="match status" value="1"/>
</dbReference>
<evidence type="ECO:0000259" key="10">
    <source>
        <dbReference type="PROSITE" id="PS50862"/>
    </source>
</evidence>
<dbReference type="CDD" id="cd04318">
    <property type="entry name" value="EcAsnRS_like_N"/>
    <property type="match status" value="1"/>
</dbReference>
<evidence type="ECO:0000256" key="7">
    <source>
        <dbReference type="ARBA" id="ARBA00023146"/>
    </source>
</evidence>
<evidence type="ECO:0000256" key="4">
    <source>
        <dbReference type="ARBA" id="ARBA00022741"/>
    </source>
</evidence>
<dbReference type="InterPro" id="IPR004364">
    <property type="entry name" value="Aa-tRNA-synt_II"/>
</dbReference>
<keyword evidence="12" id="KW-1185">Reference proteome</keyword>
<evidence type="ECO:0000313" key="11">
    <source>
        <dbReference type="EMBL" id="GMI22027.1"/>
    </source>
</evidence>
<dbReference type="SUPFAM" id="SSF50249">
    <property type="entry name" value="Nucleic acid-binding proteins"/>
    <property type="match status" value="1"/>
</dbReference>
<dbReference type="CDD" id="cd00776">
    <property type="entry name" value="AsxRS_core"/>
    <property type="match status" value="1"/>
</dbReference>
<feature type="domain" description="GST C-terminal" evidence="9">
    <location>
        <begin position="80"/>
        <end position="215"/>
    </location>
</feature>
<keyword evidence="5" id="KW-0067">ATP-binding</keyword>
<dbReference type="NCBIfam" id="NF003037">
    <property type="entry name" value="PRK03932.1"/>
    <property type="match status" value="1"/>
</dbReference>
<sequence>MSYTLSISPPSLSSPLLPCLRLALSLSGVSFSEQEGEVKHPTVTGVALTCPDGTVLGQATAILRFLSSLAPYANLYGPGDSFSSSQVDQWLSTAVSSLLVPLTALKSDAALAPRVKKDVEQFYGVLDAHLATRTYLACEYLTAADLLLGPLLTAAAEAAPPGDRVNLSRYHATVLAAFPSSDPSAAAAASTPAAAAAAAAKPGHSGLSLSGVPPPVTTQLFKRERTRIKELLSLPAGSAVTVSGWARTVRSADAGKLLFVELNDGSCAACVQCVVDKDAPGFDAAKPAKSGGTGASFTVKGTLVESQGKGQGLEVKASSVKLLGAVMGGNAEGTVPGGALYPLAKKGHSLEHLRENAHLRARTKLHAAAMRIRHAMAFATHKFFNDQGFLYIHTPIVTCADCEGAGEQFAVTTLLTTDPHKLDLKLPTVLAPEVPKEEEAAAGGEEGGEKKELSTKAKKKAAKKAASEAKRAAAAAATKMRPDPVPQPVGSVDYGLDFFQKRANLTVSGQLNVETHACALSDVYTFGPTFRAENSHTTRHLAEFWMIEPEVAFADLEMDIDLAEDFIKYCVKYALETCAEDLEFFETSEFGEKGLRDRLRNVSENPFKRLNYTEGIEILQQHVKDGKVFEESNIVWGMDLGSEHERYLCEVVFKKPVVLMNYPKEIKSFYMKLNEDNKTVAAADILVPKIGELVGGSAREERFDVLRERCIECGLEPDAVWWYLELRKFGTIKHAGFGLGFERLILFITGLENIKDVIPFPRAPGLAEF</sequence>
<evidence type="ECO:0000256" key="1">
    <source>
        <dbReference type="ARBA" id="ARBA00008226"/>
    </source>
</evidence>
<evidence type="ECO:0000256" key="2">
    <source>
        <dbReference type="ARBA" id="ARBA00012816"/>
    </source>
</evidence>
<dbReference type="HAMAP" id="MF_00534">
    <property type="entry name" value="Asn_tRNA_synth"/>
    <property type="match status" value="1"/>
</dbReference>
<evidence type="ECO:0000256" key="8">
    <source>
        <dbReference type="SAM" id="MobiDB-lite"/>
    </source>
</evidence>
<protein>
    <recommendedName>
        <fullName evidence="2">asparagine--tRNA ligase</fullName>
        <ecNumber evidence="2">6.1.1.22</ecNumber>
    </recommendedName>
</protein>
<dbReference type="InterPro" id="IPR010987">
    <property type="entry name" value="Glutathione-S-Trfase_C-like"/>
</dbReference>
<reference evidence="11 12" key="1">
    <citation type="journal article" date="2023" name="Commun. Biol.">
        <title>Genome analysis of Parmales, the sister group of diatoms, reveals the evolutionary specialization of diatoms from phago-mixotrophs to photoautotrophs.</title>
        <authorList>
            <person name="Ban H."/>
            <person name="Sato S."/>
            <person name="Yoshikawa S."/>
            <person name="Yamada K."/>
            <person name="Nakamura Y."/>
            <person name="Ichinomiya M."/>
            <person name="Sato N."/>
            <person name="Blanc-Mathieu R."/>
            <person name="Endo H."/>
            <person name="Kuwata A."/>
            <person name="Ogata H."/>
        </authorList>
    </citation>
    <scope>NUCLEOTIDE SEQUENCE [LARGE SCALE GENOMIC DNA]</scope>
</reference>
<evidence type="ECO:0000259" key="9">
    <source>
        <dbReference type="PROSITE" id="PS50405"/>
    </source>
</evidence>
<dbReference type="SUPFAM" id="SSF55681">
    <property type="entry name" value="Class II aaRS and biotin synthetases"/>
    <property type="match status" value="1"/>
</dbReference>
<evidence type="ECO:0000313" key="12">
    <source>
        <dbReference type="Proteomes" id="UP001165060"/>
    </source>
</evidence>
<dbReference type="InterPro" id="IPR004522">
    <property type="entry name" value="Asn-tRNA-ligase"/>
</dbReference>
<keyword evidence="6" id="KW-0648">Protein biosynthesis</keyword>
<feature type="region of interest" description="Disordered" evidence="8">
    <location>
        <begin position="433"/>
        <end position="464"/>
    </location>
</feature>
<organism evidence="11 12">
    <name type="scientific">Tetraparma gracilis</name>
    <dbReference type="NCBI Taxonomy" id="2962635"/>
    <lineage>
        <taxon>Eukaryota</taxon>
        <taxon>Sar</taxon>
        <taxon>Stramenopiles</taxon>
        <taxon>Ochrophyta</taxon>
        <taxon>Bolidophyceae</taxon>
        <taxon>Parmales</taxon>
        <taxon>Triparmaceae</taxon>
        <taxon>Tetraparma</taxon>
    </lineage>
</organism>
<dbReference type="InterPro" id="IPR004365">
    <property type="entry name" value="NA-bd_OB_tRNA"/>
</dbReference>
<keyword evidence="4" id="KW-0547">Nucleotide-binding</keyword>
<dbReference type="InterPro" id="IPR012340">
    <property type="entry name" value="NA-bd_OB-fold"/>
</dbReference>